<dbReference type="Gene3D" id="3.40.50.150">
    <property type="entry name" value="Vaccinia Virus protein VP39"/>
    <property type="match status" value="1"/>
</dbReference>
<dbReference type="Pfam" id="PF01189">
    <property type="entry name" value="Methyltr_RsmB-F"/>
    <property type="match status" value="1"/>
</dbReference>
<evidence type="ECO:0000259" key="6">
    <source>
        <dbReference type="PROSITE" id="PS51686"/>
    </source>
</evidence>
<dbReference type="CDD" id="cd02440">
    <property type="entry name" value="AdoMet_MTases"/>
    <property type="match status" value="1"/>
</dbReference>
<keyword evidence="1 5" id="KW-0489">Methyltransferase</keyword>
<proteinExistence type="inferred from homology"/>
<dbReference type="Pfam" id="PF01029">
    <property type="entry name" value="NusB"/>
    <property type="match status" value="1"/>
</dbReference>
<evidence type="ECO:0000256" key="1">
    <source>
        <dbReference type="ARBA" id="ARBA00022603"/>
    </source>
</evidence>
<keyword evidence="3 5" id="KW-0949">S-adenosyl-L-methionine</keyword>
<dbReference type="GO" id="GO:0003723">
    <property type="term" value="F:RNA binding"/>
    <property type="evidence" value="ECO:0007669"/>
    <property type="project" value="UniProtKB-UniRule"/>
</dbReference>
<reference evidence="7 8" key="1">
    <citation type="submission" date="2016-12" db="EMBL/GenBank/DDBJ databases">
        <title>Isolation and genomic insights into novel planktonic Zetaproteobacteria from stratified waters of the Chesapeake Bay.</title>
        <authorList>
            <person name="McAllister S.M."/>
            <person name="Kato S."/>
            <person name="Chan C.S."/>
            <person name="Chiu B.K."/>
            <person name="Field E.K."/>
        </authorList>
    </citation>
    <scope>NUCLEOTIDE SEQUENCE [LARGE SCALE GENOMIC DNA]</scope>
    <source>
        <strain evidence="7 8">CP-8</strain>
    </source>
</reference>
<dbReference type="KEGG" id="mfn:Ga0123462_1203"/>
<evidence type="ECO:0000256" key="2">
    <source>
        <dbReference type="ARBA" id="ARBA00022679"/>
    </source>
</evidence>
<evidence type="ECO:0000313" key="8">
    <source>
        <dbReference type="Proteomes" id="UP000231637"/>
    </source>
</evidence>
<dbReference type="InterPro" id="IPR023267">
    <property type="entry name" value="RCMT"/>
</dbReference>
<dbReference type="EMBL" id="CP018800">
    <property type="protein sequence ID" value="ATX82067.1"/>
    <property type="molecule type" value="Genomic_DNA"/>
</dbReference>
<keyword evidence="4 5" id="KW-0694">RNA-binding</keyword>
<dbReference type="GO" id="GO:0008173">
    <property type="term" value="F:RNA methyltransferase activity"/>
    <property type="evidence" value="ECO:0007669"/>
    <property type="project" value="InterPro"/>
</dbReference>
<accession>A0A2K8L456</accession>
<dbReference type="PANTHER" id="PTHR22807">
    <property type="entry name" value="NOP2 YEAST -RELATED NOL1/NOP2/FMU SUN DOMAIN-CONTAINING"/>
    <property type="match status" value="1"/>
</dbReference>
<dbReference type="Proteomes" id="UP000231637">
    <property type="component" value="Chromosome"/>
</dbReference>
<keyword evidence="2 5" id="KW-0808">Transferase</keyword>
<dbReference type="InterPro" id="IPR001678">
    <property type="entry name" value="MeTrfase_RsmB-F_NOP2_dom"/>
</dbReference>
<gene>
    <name evidence="7" type="ORF">Ga0123462_1203</name>
</gene>
<dbReference type="EC" id="2.1.1.176" evidence="7"/>
<evidence type="ECO:0000256" key="3">
    <source>
        <dbReference type="ARBA" id="ARBA00022691"/>
    </source>
</evidence>
<feature type="binding site" evidence="5">
    <location>
        <begin position="265"/>
        <end position="271"/>
    </location>
    <ligand>
        <name>S-adenosyl-L-methionine</name>
        <dbReference type="ChEBI" id="CHEBI:59789"/>
    </ligand>
</feature>
<feature type="binding site" evidence="5">
    <location>
        <position position="288"/>
    </location>
    <ligand>
        <name>S-adenosyl-L-methionine</name>
        <dbReference type="ChEBI" id="CHEBI:59789"/>
    </ligand>
</feature>
<dbReference type="GO" id="GO:0006355">
    <property type="term" value="P:regulation of DNA-templated transcription"/>
    <property type="evidence" value="ECO:0007669"/>
    <property type="project" value="InterPro"/>
</dbReference>
<dbReference type="Gene3D" id="1.10.940.10">
    <property type="entry name" value="NusB-like"/>
    <property type="match status" value="1"/>
</dbReference>
<dbReference type="GO" id="GO:0001510">
    <property type="term" value="P:RNA methylation"/>
    <property type="evidence" value="ECO:0007669"/>
    <property type="project" value="InterPro"/>
</dbReference>
<dbReference type="Gene3D" id="3.30.70.1170">
    <property type="entry name" value="Sun protein, domain 3"/>
    <property type="match status" value="1"/>
</dbReference>
<evidence type="ECO:0000256" key="4">
    <source>
        <dbReference type="ARBA" id="ARBA00022884"/>
    </source>
</evidence>
<dbReference type="InterPro" id="IPR029063">
    <property type="entry name" value="SAM-dependent_MTases_sf"/>
</dbReference>
<dbReference type="InterPro" id="IPR035926">
    <property type="entry name" value="NusB-like_sf"/>
</dbReference>
<dbReference type="AlphaFoldDB" id="A0A2K8L456"/>
<evidence type="ECO:0000256" key="5">
    <source>
        <dbReference type="PROSITE-ProRule" id="PRU01023"/>
    </source>
</evidence>
<feature type="domain" description="SAM-dependent MTase RsmB/NOP-type" evidence="6">
    <location>
        <begin position="173"/>
        <end position="438"/>
    </location>
</feature>
<dbReference type="SUPFAM" id="SSF48013">
    <property type="entry name" value="NusB-like"/>
    <property type="match status" value="1"/>
</dbReference>
<keyword evidence="8" id="KW-1185">Reference proteome</keyword>
<organism evidence="7 8">
    <name type="scientific">Mariprofundus ferrinatatus</name>
    <dbReference type="NCBI Taxonomy" id="1921087"/>
    <lineage>
        <taxon>Bacteria</taxon>
        <taxon>Pseudomonadati</taxon>
        <taxon>Pseudomonadota</taxon>
        <taxon>Candidatius Mariprofundia</taxon>
        <taxon>Mariprofundales</taxon>
        <taxon>Mariprofundaceae</taxon>
        <taxon>Mariprofundus</taxon>
    </lineage>
</organism>
<evidence type="ECO:0000313" key="7">
    <source>
        <dbReference type="EMBL" id="ATX82067.1"/>
    </source>
</evidence>
<dbReference type="PROSITE" id="PS51686">
    <property type="entry name" value="SAM_MT_RSMB_NOP"/>
    <property type="match status" value="1"/>
</dbReference>
<feature type="binding site" evidence="5">
    <location>
        <position position="315"/>
    </location>
    <ligand>
        <name>S-adenosyl-L-methionine</name>
        <dbReference type="ChEBI" id="CHEBI:59789"/>
    </ligand>
</feature>
<dbReference type="PRINTS" id="PR02008">
    <property type="entry name" value="RCMTFAMILY"/>
</dbReference>
<comment type="similarity">
    <text evidence="5">Belongs to the class I-like SAM-binding methyltransferase superfamily. RsmB/NOP family.</text>
</comment>
<dbReference type="SUPFAM" id="SSF53335">
    <property type="entry name" value="S-adenosyl-L-methionine-dependent methyltransferases"/>
    <property type="match status" value="1"/>
</dbReference>
<name>A0A2K8L456_9PROT</name>
<dbReference type="InterPro" id="IPR049560">
    <property type="entry name" value="MeTrfase_RsmB-F_NOP2_cat"/>
</dbReference>
<protein>
    <submittedName>
        <fullName evidence="7">16S rRNA (Cytosine967-C5)-methyltransferase</fullName>
        <ecNumber evidence="7">2.1.1.176</ecNumber>
    </submittedName>
</protein>
<feature type="binding site" evidence="5">
    <location>
        <position position="332"/>
    </location>
    <ligand>
        <name>S-adenosyl-L-methionine</name>
        <dbReference type="ChEBI" id="CHEBI:59789"/>
    </ligand>
</feature>
<dbReference type="PANTHER" id="PTHR22807:SF53">
    <property type="entry name" value="RIBOSOMAL RNA SMALL SUBUNIT METHYLTRANSFERASE B-RELATED"/>
    <property type="match status" value="1"/>
</dbReference>
<dbReference type="InterPro" id="IPR006027">
    <property type="entry name" value="NusB_RsmB_TIM44"/>
</dbReference>
<feature type="active site" description="Nucleophile" evidence="5">
    <location>
        <position position="385"/>
    </location>
</feature>
<sequence length="438" mass="48120">MTTVRALFRSQVANLLPGCSLPNMSVRQAAIEILNRVFSDRIKAGEALESIGATFQDRDRRLLHEMVYGVLRRFYSLEADFSRFSRVKPDPVSHIALLTGTYQLRHMRIPTHAAVSETVSAVKCLQPKAANFVNAVLRRVAESEAPKKLKPHQRMELPKWIYTEWRDAFGAEAVSEFGQALKEPPKLSLALFVDRESWIETVTGMGIAAVAGELSPYAVLLPSGTDVARLPGFEEGAFTVMDQAAQASVMALELSKPDGLILDICAAPGGKASLLAHRFSSAKILAIELNPRRIPRLRENLDRLNCSNVTVIQADAGTLPLRNQSADAIMLDAPCSASGVLRRHPDAKFMHDSEAVERLADVQKTLISESLRVLNPDGEMIYAVCSVHPRENEKVIEGVSELRAAERLLPSESHDGFFFARIGGSASIQSISECESHE</sequence>